<dbReference type="InterPro" id="IPR052070">
    <property type="entry name" value="ESCRT-I_UEV_domain"/>
</dbReference>
<reference evidence="9" key="1">
    <citation type="submission" date="2010-08" db="EMBL/GenBank/DDBJ databases">
        <authorList>
            <consortium name="Caenorhabditis japonica Sequencing Consortium"/>
            <person name="Wilson R.K."/>
        </authorList>
    </citation>
    <scope>NUCLEOTIDE SEQUENCE [LARGE SCALE GENOMIC DNA]</scope>
    <source>
        <strain evidence="9">DF5081</strain>
    </source>
</reference>
<feature type="domain" description="SB" evidence="7">
    <location>
        <begin position="214"/>
        <end position="280"/>
    </location>
</feature>
<proteinExistence type="predicted"/>
<dbReference type="PANTHER" id="PTHR23306:SF3">
    <property type="entry name" value="TUMOR SUPPRESSOR PROTEIN 101"/>
    <property type="match status" value="1"/>
</dbReference>
<dbReference type="Proteomes" id="UP000005237">
    <property type="component" value="Unassembled WGS sequence"/>
</dbReference>
<dbReference type="PANTHER" id="PTHR23306">
    <property type="entry name" value="TUMOR SUSCEPTIBILITY GENE 101 PROTEIN-RELATED"/>
    <property type="match status" value="1"/>
</dbReference>
<organism evidence="8 9">
    <name type="scientific">Caenorhabditis japonica</name>
    <dbReference type="NCBI Taxonomy" id="281687"/>
    <lineage>
        <taxon>Eukaryota</taxon>
        <taxon>Metazoa</taxon>
        <taxon>Ecdysozoa</taxon>
        <taxon>Nematoda</taxon>
        <taxon>Chromadorea</taxon>
        <taxon>Rhabditida</taxon>
        <taxon>Rhabditina</taxon>
        <taxon>Rhabditomorpha</taxon>
        <taxon>Rhabditoidea</taxon>
        <taxon>Rhabditidae</taxon>
        <taxon>Peloderinae</taxon>
        <taxon>Caenorhabditis</taxon>
    </lineage>
</organism>
<feature type="compositionally biased region" description="Pro residues" evidence="6">
    <location>
        <begin position="39"/>
        <end position="52"/>
    </location>
</feature>
<dbReference type="SUPFAM" id="SSF140111">
    <property type="entry name" value="Endosomal sorting complex assembly domain"/>
    <property type="match status" value="1"/>
</dbReference>
<evidence type="ECO:0000256" key="5">
    <source>
        <dbReference type="PROSITE-ProRule" id="PRU00644"/>
    </source>
</evidence>
<evidence type="ECO:0000256" key="2">
    <source>
        <dbReference type="ARBA" id="ARBA00022448"/>
    </source>
</evidence>
<accession>A0A8R1DLZ3</accession>
<dbReference type="EnsemblMetazoa" id="CJA05511a.1">
    <property type="protein sequence ID" value="CJA05511a.1"/>
    <property type="gene ID" value="WBGene00124715"/>
</dbReference>
<keyword evidence="3" id="KW-0967">Endosome</keyword>
<dbReference type="InterPro" id="IPR017916">
    <property type="entry name" value="SB_dom"/>
</dbReference>
<dbReference type="AlphaFoldDB" id="A0A8R1DLZ3"/>
<evidence type="ECO:0000313" key="8">
    <source>
        <dbReference type="EnsemblMetazoa" id="CJA05511a.1"/>
    </source>
</evidence>
<dbReference type="GO" id="GO:0015031">
    <property type="term" value="P:protein transport"/>
    <property type="evidence" value="ECO:0007669"/>
    <property type="project" value="UniProtKB-UniRule"/>
</dbReference>
<feature type="region of interest" description="Disordered" evidence="6">
    <location>
        <begin position="14"/>
        <end position="59"/>
    </location>
</feature>
<evidence type="ECO:0000256" key="4">
    <source>
        <dbReference type="ARBA" id="ARBA00022927"/>
    </source>
</evidence>
<feature type="region of interest" description="Disordered" evidence="6">
    <location>
        <begin position="88"/>
        <end position="111"/>
    </location>
</feature>
<dbReference type="GO" id="GO:0000813">
    <property type="term" value="C:ESCRT I complex"/>
    <property type="evidence" value="ECO:0007669"/>
    <property type="project" value="TreeGrafter"/>
</dbReference>
<evidence type="ECO:0000313" key="9">
    <source>
        <dbReference type="Proteomes" id="UP000005237"/>
    </source>
</evidence>
<dbReference type="InterPro" id="IPR037202">
    <property type="entry name" value="ESCRT_assembly_dom"/>
</dbReference>
<dbReference type="GO" id="GO:0043130">
    <property type="term" value="F:ubiquitin binding"/>
    <property type="evidence" value="ECO:0007669"/>
    <property type="project" value="TreeGrafter"/>
</dbReference>
<dbReference type="Gene3D" id="6.10.250.370">
    <property type="match status" value="1"/>
</dbReference>
<dbReference type="GO" id="GO:0008333">
    <property type="term" value="P:endosome to lysosome transport"/>
    <property type="evidence" value="ECO:0007669"/>
    <property type="project" value="TreeGrafter"/>
</dbReference>
<keyword evidence="4 5" id="KW-0653">Protein transport</keyword>
<evidence type="ECO:0000256" key="1">
    <source>
        <dbReference type="ARBA" id="ARBA00004177"/>
    </source>
</evidence>
<name>A0A8R1DLZ3_CAEJA</name>
<keyword evidence="2 5" id="KW-0813">Transport</keyword>
<protein>
    <submittedName>
        <fullName evidence="8">SB domain-containing protein</fullName>
    </submittedName>
</protein>
<feature type="compositionally biased region" description="Low complexity" evidence="6">
    <location>
        <begin position="16"/>
        <end position="38"/>
    </location>
</feature>
<reference evidence="8" key="2">
    <citation type="submission" date="2022-06" db="UniProtKB">
        <authorList>
            <consortium name="EnsemblMetazoa"/>
        </authorList>
    </citation>
    <scope>IDENTIFICATION</scope>
    <source>
        <strain evidence="8">DF5081</strain>
    </source>
</reference>
<evidence type="ECO:0000256" key="3">
    <source>
        <dbReference type="ARBA" id="ARBA00022753"/>
    </source>
</evidence>
<dbReference type="PROSITE" id="PS51312">
    <property type="entry name" value="SB"/>
    <property type="match status" value="1"/>
</dbReference>
<dbReference type="Pfam" id="PF09454">
    <property type="entry name" value="Vps23_core"/>
    <property type="match status" value="1"/>
</dbReference>
<evidence type="ECO:0000259" key="7">
    <source>
        <dbReference type="PROSITE" id="PS51312"/>
    </source>
</evidence>
<keyword evidence="9" id="KW-1185">Reference proteome</keyword>
<comment type="subcellular location">
    <subcellularLocation>
        <location evidence="1">Endosome</location>
    </subcellularLocation>
</comment>
<evidence type="ECO:0000256" key="6">
    <source>
        <dbReference type="SAM" id="MobiDB-lite"/>
    </source>
</evidence>
<sequence>MMAMVFQDKCPVFARSASSSGQHQPSASSATTPSSAQPTPYPPSQPAMPTPYPSAASVSPPYPTNPVPYPSAGGYNPYMNIPQPTPYPMGTGASVPPPRPPPVASQNSFGSGTIQEDTIRASVLSAVEEKIRSKLRERIGTNSAEMASIKQTGDELRDGQHKLKQILEELDSQRNSLQTACQIYSAKKVELTKALTDAGGSDPPPIDEAIDAAYPLHRQIVQSYAEDLTCDDVIYALGQTLKKGNITLSEYLRHVRDVSREQFIHRATMQKCRRVAGLPI</sequence>
<dbReference type="Gene3D" id="6.10.140.820">
    <property type="match status" value="1"/>
</dbReference>